<gene>
    <name evidence="1" type="ORF">AB447_209265</name>
    <name evidence="2" type="ORF">P8828_20810</name>
</gene>
<dbReference type="Proteomes" id="UP001341297">
    <property type="component" value="Unassembled WGS sequence"/>
</dbReference>
<evidence type="ECO:0000313" key="1">
    <source>
        <dbReference type="EMBL" id="KRT87144.1"/>
    </source>
</evidence>
<dbReference type="EMBL" id="JARRTL010000027">
    <property type="protein sequence ID" value="MEC0487198.1"/>
    <property type="molecule type" value="Genomic_DNA"/>
</dbReference>
<dbReference type="Proteomes" id="UP000036168">
    <property type="component" value="Unassembled WGS sequence"/>
</dbReference>
<reference evidence="2 4" key="3">
    <citation type="submission" date="2023-03" db="EMBL/GenBank/DDBJ databases">
        <title>Agriculturally important microbes genome sequencing.</title>
        <authorList>
            <person name="Dunlap C."/>
        </authorList>
    </citation>
    <scope>NUCLEOTIDE SEQUENCE [LARGE SCALE GENOMIC DNA]</scope>
    <source>
        <strain evidence="2 4">CBP-3203</strain>
    </source>
</reference>
<dbReference type="AlphaFoldDB" id="A0A0T6BI90"/>
<name>A0A0T6BI90_9BACI</name>
<comment type="caution">
    <text evidence="1">The sequence shown here is derived from an EMBL/GenBank/DDBJ whole genome shotgun (WGS) entry which is preliminary data.</text>
</comment>
<evidence type="ECO:0000313" key="3">
    <source>
        <dbReference type="Proteomes" id="UP000036168"/>
    </source>
</evidence>
<reference evidence="1" key="2">
    <citation type="submission" date="2015-10" db="EMBL/GenBank/DDBJ databases">
        <authorList>
            <person name="Gilbert D.G."/>
        </authorList>
    </citation>
    <scope>NUCLEOTIDE SEQUENCE</scope>
    <source>
        <strain evidence="1">GO-13</strain>
    </source>
</reference>
<dbReference type="Pfam" id="PF18780">
    <property type="entry name" value="HNH_repeat"/>
    <property type="match status" value="5"/>
</dbReference>
<evidence type="ECO:0000313" key="4">
    <source>
        <dbReference type="Proteomes" id="UP001341297"/>
    </source>
</evidence>
<organism evidence="1 3">
    <name type="scientific">Bacillus glycinifermentans</name>
    <dbReference type="NCBI Taxonomy" id="1664069"/>
    <lineage>
        <taxon>Bacteria</taxon>
        <taxon>Bacillati</taxon>
        <taxon>Bacillota</taxon>
        <taxon>Bacilli</taxon>
        <taxon>Bacillales</taxon>
        <taxon>Bacillaceae</taxon>
        <taxon>Bacillus</taxon>
    </lineage>
</organism>
<proteinExistence type="predicted"/>
<protein>
    <submittedName>
        <fullName evidence="1">Uncharacterized protein</fullName>
    </submittedName>
</protein>
<dbReference type="InterPro" id="IPR041025">
    <property type="entry name" value="HNH_repeat"/>
</dbReference>
<dbReference type="RefSeq" id="WP_048355914.1">
    <property type="nucleotide sequence ID" value="NZ_JARRTL010000027.1"/>
</dbReference>
<dbReference type="EMBL" id="LECW02000082">
    <property type="protein sequence ID" value="KRT87144.1"/>
    <property type="molecule type" value="Genomic_DNA"/>
</dbReference>
<sequence length="302" mass="34731">MARKYTKEELIEMLKSRAEELGRSPKQKEVKQFQTIVKRFGSFNKGLEAAGLTPNKKRRKKYTEAELIEILQQRAEELGRSPKKREIKQFQTIVNHFGTFNKGLEAAGLTPRRRRDYTKEELIEMLKAKANELGRSPKRREVKQVGAITKNFGSFNKALEVAGLKTEERKVYTNEELIEILQKKAQEIGRAPKAEEVKQWNTISKHFGSFNKGLIAAGLTPNIEHSRTRTNPYTKQELIEILQKKAEEIGRVPKQKEVEQRSTIRKRFGSFNKGLEAAGLTPNNKRKNKSLNLKLEMGEKIV</sequence>
<reference evidence="1 3" key="1">
    <citation type="journal article" date="2015" name="Int. J. Syst. Evol. Microbiol.">
        <title>Bacillus glycinifermentans sp. nov., isolated from fermented soybean paste.</title>
        <authorList>
            <person name="Kim S.J."/>
            <person name="Dunlap C.A."/>
            <person name="Kwon S.W."/>
            <person name="Rooney A.P."/>
        </authorList>
    </citation>
    <scope>NUCLEOTIDE SEQUENCE [LARGE SCALE GENOMIC DNA]</scope>
    <source>
        <strain evidence="1 3">GO-13</strain>
    </source>
</reference>
<evidence type="ECO:0000313" key="2">
    <source>
        <dbReference type="EMBL" id="MEC0487198.1"/>
    </source>
</evidence>
<accession>A0A0T6BI90</accession>
<keyword evidence="4" id="KW-1185">Reference proteome</keyword>
<dbReference type="OrthoDB" id="184570at2"/>